<dbReference type="InterPro" id="IPR038765">
    <property type="entry name" value="Papain-like_cys_pep_sf"/>
</dbReference>
<dbReference type="EMBL" id="AYSA01000188">
    <property type="protein sequence ID" value="ESZ95369.1"/>
    <property type="molecule type" value="Genomic_DNA"/>
</dbReference>
<dbReference type="HOGENOM" id="CLU_1107662_0_0_1"/>
<dbReference type="GO" id="GO:0016579">
    <property type="term" value="P:protein deubiquitination"/>
    <property type="evidence" value="ECO:0007669"/>
    <property type="project" value="TreeGrafter"/>
</dbReference>
<dbReference type="CDD" id="cd22756">
    <property type="entry name" value="OTU_OTUD3-like"/>
    <property type="match status" value="1"/>
</dbReference>
<dbReference type="OrthoDB" id="409956at2759"/>
<organism evidence="3 4">
    <name type="scientific">Sclerotinia borealis (strain F-4128)</name>
    <dbReference type="NCBI Taxonomy" id="1432307"/>
    <lineage>
        <taxon>Eukaryota</taxon>
        <taxon>Fungi</taxon>
        <taxon>Dikarya</taxon>
        <taxon>Ascomycota</taxon>
        <taxon>Pezizomycotina</taxon>
        <taxon>Leotiomycetes</taxon>
        <taxon>Helotiales</taxon>
        <taxon>Sclerotiniaceae</taxon>
        <taxon>Sclerotinia</taxon>
    </lineage>
</organism>
<dbReference type="InterPro" id="IPR050704">
    <property type="entry name" value="Peptidase_C85-like"/>
</dbReference>
<proteinExistence type="predicted"/>
<evidence type="ECO:0000259" key="2">
    <source>
        <dbReference type="PROSITE" id="PS50802"/>
    </source>
</evidence>
<feature type="region of interest" description="Disordered" evidence="1">
    <location>
        <begin position="206"/>
        <end position="251"/>
    </location>
</feature>
<dbReference type="PROSITE" id="PS50802">
    <property type="entry name" value="OTU"/>
    <property type="match status" value="1"/>
</dbReference>
<gene>
    <name evidence="3" type="ORF">SBOR_4225</name>
</gene>
<dbReference type="AlphaFoldDB" id="W9CL60"/>
<dbReference type="Gene3D" id="3.90.70.80">
    <property type="match status" value="1"/>
</dbReference>
<reference evidence="3 4" key="1">
    <citation type="journal article" date="2014" name="Genome Announc.">
        <title>Draft genome sequence of Sclerotinia borealis, a psychrophilic plant pathogenic fungus.</title>
        <authorList>
            <person name="Mardanov A.V."/>
            <person name="Beletsky A.V."/>
            <person name="Kadnikov V.V."/>
            <person name="Ignatov A.N."/>
            <person name="Ravin N.V."/>
        </authorList>
    </citation>
    <scope>NUCLEOTIDE SEQUENCE [LARGE SCALE GENOMIC DNA]</scope>
    <source>
        <strain evidence="4">F-4157</strain>
    </source>
</reference>
<name>W9CL60_SCLBF</name>
<dbReference type="STRING" id="1432307.W9CL60"/>
<evidence type="ECO:0000256" key="1">
    <source>
        <dbReference type="SAM" id="MobiDB-lite"/>
    </source>
</evidence>
<dbReference type="PANTHER" id="PTHR12419">
    <property type="entry name" value="OTU DOMAIN CONTAINING PROTEIN"/>
    <property type="match status" value="1"/>
</dbReference>
<dbReference type="Pfam" id="PF02338">
    <property type="entry name" value="OTU"/>
    <property type="match status" value="1"/>
</dbReference>
<comment type="caution">
    <text evidence="3">The sequence shown here is derived from an EMBL/GenBank/DDBJ whole genome shotgun (WGS) entry which is preliminary data.</text>
</comment>
<feature type="domain" description="OTU" evidence="2">
    <location>
        <begin position="24"/>
        <end position="176"/>
    </location>
</feature>
<dbReference type="SUPFAM" id="SSF54001">
    <property type="entry name" value="Cysteine proteinases"/>
    <property type="match status" value="1"/>
</dbReference>
<dbReference type="PANTHER" id="PTHR12419:SF7">
    <property type="entry name" value="OTU DOMAIN-CONTAINING PROTEIN 3"/>
    <property type="match status" value="1"/>
</dbReference>
<dbReference type="GO" id="GO:0004843">
    <property type="term" value="F:cysteine-type deubiquitinase activity"/>
    <property type="evidence" value="ECO:0007669"/>
    <property type="project" value="TreeGrafter"/>
</dbReference>
<dbReference type="Proteomes" id="UP000019487">
    <property type="component" value="Unassembled WGS sequence"/>
</dbReference>
<keyword evidence="4" id="KW-1185">Reference proteome</keyword>
<dbReference type="InterPro" id="IPR003323">
    <property type="entry name" value="OTU_dom"/>
</dbReference>
<sequence length="251" mass="28694">MAPRTSSRVAIEEDEFPLLTTNGLTIRKTLGDGNCLFRALSDQLYGHDENHLGIRREVVEYMRTHPDEFKPFFSVGPQRRYPKRRGAAAGHVDTQEASDTELEKVFQAHLKKMSRPREWGTQSEVTAFVKAFKVDVTVWCPTWKTTLHAVNGRYSRNQSHIAFNGDACHYSSVRNVNGPFYGLPAITYVDEESRIDLLRKTKTTKQRKTLAGSPAVVLSGTKSKLTVRSKQTRSSEDRREHPNWTTKREER</sequence>
<accession>W9CL60</accession>
<evidence type="ECO:0000313" key="4">
    <source>
        <dbReference type="Proteomes" id="UP000019487"/>
    </source>
</evidence>
<evidence type="ECO:0000313" key="3">
    <source>
        <dbReference type="EMBL" id="ESZ95369.1"/>
    </source>
</evidence>
<protein>
    <recommendedName>
        <fullName evidence="2">OTU domain-containing protein</fullName>
    </recommendedName>
</protein>
<feature type="compositionally biased region" description="Basic and acidic residues" evidence="1">
    <location>
        <begin position="233"/>
        <end position="251"/>
    </location>
</feature>